<evidence type="ECO:0000259" key="3">
    <source>
        <dbReference type="Pfam" id="PF08044"/>
    </source>
</evidence>
<reference evidence="4 5" key="1">
    <citation type="submission" date="2021-11" db="EMBL/GenBank/DDBJ databases">
        <title>Draft genome sequence of Actinomycetospora sp. SF1 isolated from the rhizosphere soil.</title>
        <authorList>
            <person name="Duangmal K."/>
            <person name="Chantavorakit T."/>
        </authorList>
    </citation>
    <scope>NUCLEOTIDE SEQUENCE [LARGE SCALE GENOMIC DNA]</scope>
    <source>
        <strain evidence="4 5">TBRC 5722</strain>
    </source>
</reference>
<evidence type="ECO:0000313" key="4">
    <source>
        <dbReference type="EMBL" id="MCD2195250.1"/>
    </source>
</evidence>
<keyword evidence="2" id="KW-1133">Transmembrane helix</keyword>
<dbReference type="Proteomes" id="UP001199469">
    <property type="component" value="Unassembled WGS sequence"/>
</dbReference>
<keyword evidence="5" id="KW-1185">Reference proteome</keyword>
<dbReference type="Pfam" id="PF08044">
    <property type="entry name" value="DUF1707"/>
    <property type="match status" value="1"/>
</dbReference>
<dbReference type="InterPro" id="IPR012551">
    <property type="entry name" value="DUF1707_SHOCT-like"/>
</dbReference>
<evidence type="ECO:0000313" key="5">
    <source>
        <dbReference type="Proteomes" id="UP001199469"/>
    </source>
</evidence>
<dbReference type="EMBL" id="JAJNDB010000003">
    <property type="protein sequence ID" value="MCD2195250.1"/>
    <property type="molecule type" value="Genomic_DNA"/>
</dbReference>
<keyword evidence="2" id="KW-0472">Membrane</keyword>
<protein>
    <submittedName>
        <fullName evidence="4">DUF1707 domain-containing protein</fullName>
    </submittedName>
</protein>
<evidence type="ECO:0000256" key="1">
    <source>
        <dbReference type="SAM" id="MobiDB-lite"/>
    </source>
</evidence>
<feature type="transmembrane region" description="Helical" evidence="2">
    <location>
        <begin position="121"/>
        <end position="142"/>
    </location>
</feature>
<sequence length="144" mass="15622">MTQPEAGVRSAGLTSRLRASDAERERTVRQVHRAVGEGRLDLPEMETRVAAAYGAVYRDELPGLLNDLPQRDSTPDALWGGAEAPTWRALWIALVWRVRASLSDTPDASRRGVPPGHRRQILAATVAALAALWFLICAVVGATT</sequence>
<dbReference type="RefSeq" id="WP_230736103.1">
    <property type="nucleotide sequence ID" value="NZ_JAJNDB010000003.1"/>
</dbReference>
<proteinExistence type="predicted"/>
<feature type="region of interest" description="Disordered" evidence="1">
    <location>
        <begin position="1"/>
        <end position="25"/>
    </location>
</feature>
<name>A0ABS8PAF8_9PSEU</name>
<accession>A0ABS8PAF8</accession>
<organism evidence="4 5">
    <name type="scientific">Actinomycetospora endophytica</name>
    <dbReference type="NCBI Taxonomy" id="2291215"/>
    <lineage>
        <taxon>Bacteria</taxon>
        <taxon>Bacillati</taxon>
        <taxon>Actinomycetota</taxon>
        <taxon>Actinomycetes</taxon>
        <taxon>Pseudonocardiales</taxon>
        <taxon>Pseudonocardiaceae</taxon>
        <taxon>Actinomycetospora</taxon>
    </lineage>
</organism>
<comment type="caution">
    <text evidence="4">The sequence shown here is derived from an EMBL/GenBank/DDBJ whole genome shotgun (WGS) entry which is preliminary data.</text>
</comment>
<keyword evidence="2" id="KW-0812">Transmembrane</keyword>
<evidence type="ECO:0000256" key="2">
    <source>
        <dbReference type="SAM" id="Phobius"/>
    </source>
</evidence>
<gene>
    <name evidence="4" type="ORF">LQ327_17925</name>
</gene>
<feature type="domain" description="DUF1707" evidence="3">
    <location>
        <begin position="17"/>
        <end position="69"/>
    </location>
</feature>